<dbReference type="InterPro" id="IPR005747">
    <property type="entry name" value="MutS2"/>
</dbReference>
<keyword evidence="1" id="KW-0540">Nuclease</keyword>
<dbReference type="EMBL" id="WBZC01000019">
    <property type="protein sequence ID" value="KAB3535395.1"/>
    <property type="molecule type" value="Genomic_DNA"/>
</dbReference>
<dbReference type="GO" id="GO:0016887">
    <property type="term" value="F:ATP hydrolysis activity"/>
    <property type="evidence" value="ECO:0007669"/>
    <property type="project" value="InterPro"/>
</dbReference>
<evidence type="ECO:0000256" key="1">
    <source>
        <dbReference type="ARBA" id="ARBA00022722"/>
    </source>
</evidence>
<keyword evidence="3" id="KW-0547">Nucleotide-binding</keyword>
<feature type="domain" description="DNA mismatch repair proteins mutS family" evidence="9">
    <location>
        <begin position="405"/>
        <end position="421"/>
    </location>
</feature>
<evidence type="ECO:0000256" key="2">
    <source>
        <dbReference type="ARBA" id="ARBA00022730"/>
    </source>
</evidence>
<dbReference type="SUPFAM" id="SSF48334">
    <property type="entry name" value="DNA repair protein MutS, domain III"/>
    <property type="match status" value="1"/>
</dbReference>
<evidence type="ECO:0000256" key="8">
    <source>
        <dbReference type="SAM" id="Coils"/>
    </source>
</evidence>
<sequence length="653" mass="73250">MNKTAIELLEYGRIKGKLKEYTLSELGAELVDKLQPQFNKRIIETWLKETTEAKSILNITSAVPIHSLKGMDKLTEKFGKGMVLQATDLAALCDFLENSSKMKKFMKNAMDTAPLVTSYGLSIYDIEELVEEINRCIRGNSVIDKATTSLAKIRKKIAILEERMKTKLDSIVKSMGNNEYLQDNLVSVRDGRYVIPVKREHSKSINGEVLDRSNTGSTVFIEPKEVKKLQNQLNQMKIEEEQEEYKVLSQLTALAEGYTKEISINIEIMANYDFIFAKGKLSRYMEGNTVTLNNNKCICIKKGKHPLIGKEAVPLNFSIGDDYHSLVITGPNTGGKTVVLKTVGLMCMMVQSGLHVPVAEGSQFSIFKNILVDIGDGQSIEQSLSTFSSHLKNIIYILQEVSPQTLVIVDELGSGTDPGEGMGLAISILEALSSNGATTLATTHYSEIKEFADKTHGFENGCMEFDINSLKPTYKLKIGRAGESNGFLIALRLGMSSELIKRAHEITYKEIKDYNDYKFTAPIENEVQMPKTENAVKEKAYDEAKDKAYDEAKDKLETKKKVVGKFKVGDCVFISSLNRTGIVCEQANHKGEVGVMVMKKKLKINHKRLSLYIEGDELYPEDYDMDIVLESKENRKKKKTLSRKFVRDLQIHS</sequence>
<dbReference type="InterPro" id="IPR007696">
    <property type="entry name" value="DNA_mismatch_repair_MutS_core"/>
</dbReference>
<dbReference type="Gene3D" id="1.10.1420.10">
    <property type="match status" value="2"/>
</dbReference>
<keyword evidence="10" id="KW-0255">Endonuclease</keyword>
<dbReference type="RefSeq" id="WP_151860760.1">
    <property type="nucleotide sequence ID" value="NZ_WBZC01000019.1"/>
</dbReference>
<dbReference type="NCBIfam" id="TIGR01069">
    <property type="entry name" value="mutS2"/>
    <property type="match status" value="1"/>
</dbReference>
<dbReference type="Gene3D" id="3.40.50.300">
    <property type="entry name" value="P-loop containing nucleotide triphosphate hydrolases"/>
    <property type="match status" value="1"/>
</dbReference>
<dbReference type="SMART" id="SM00533">
    <property type="entry name" value="MUTSd"/>
    <property type="match status" value="1"/>
</dbReference>
<dbReference type="InterPro" id="IPR027417">
    <property type="entry name" value="P-loop_NTPase"/>
</dbReference>
<dbReference type="GO" id="GO:0004519">
    <property type="term" value="F:endonuclease activity"/>
    <property type="evidence" value="ECO:0007669"/>
    <property type="project" value="UniProtKB-KW"/>
</dbReference>
<keyword evidence="4" id="KW-0378">Hydrolase</keyword>
<keyword evidence="2" id="KW-0699">rRNA-binding</keyword>
<evidence type="ECO:0000256" key="3">
    <source>
        <dbReference type="ARBA" id="ARBA00022741"/>
    </source>
</evidence>
<dbReference type="SMART" id="SM00534">
    <property type="entry name" value="MUTSac"/>
    <property type="match status" value="1"/>
</dbReference>
<keyword evidence="7" id="KW-0238">DNA-binding</keyword>
<organism evidence="10 11">
    <name type="scientific">Alkaliphilus pronyensis</name>
    <dbReference type="NCBI Taxonomy" id="1482732"/>
    <lineage>
        <taxon>Bacteria</taxon>
        <taxon>Bacillati</taxon>
        <taxon>Bacillota</taxon>
        <taxon>Clostridia</taxon>
        <taxon>Peptostreptococcales</taxon>
        <taxon>Natronincolaceae</taxon>
        <taxon>Alkaliphilus</taxon>
    </lineage>
</organism>
<name>A0A6I0FBQ9_9FIRM</name>
<dbReference type="FunFam" id="3.40.50.300:FF:000830">
    <property type="entry name" value="Endonuclease MutS2"/>
    <property type="match status" value="1"/>
</dbReference>
<keyword evidence="8" id="KW-0175">Coiled coil</keyword>
<dbReference type="GO" id="GO:0140664">
    <property type="term" value="F:ATP-dependent DNA damage sensor activity"/>
    <property type="evidence" value="ECO:0007669"/>
    <property type="project" value="InterPro"/>
</dbReference>
<protein>
    <submittedName>
        <fullName evidence="10">Endonuclease MutS2</fullName>
    </submittedName>
</protein>
<dbReference type="PROSITE" id="PS00486">
    <property type="entry name" value="DNA_MISMATCH_REPAIR_2"/>
    <property type="match status" value="1"/>
</dbReference>
<dbReference type="PIRSF" id="PIRSF005814">
    <property type="entry name" value="MutS_YshD"/>
    <property type="match status" value="1"/>
</dbReference>
<evidence type="ECO:0000256" key="5">
    <source>
        <dbReference type="ARBA" id="ARBA00022840"/>
    </source>
</evidence>
<dbReference type="InterPro" id="IPR045076">
    <property type="entry name" value="MutS"/>
</dbReference>
<keyword evidence="11" id="KW-1185">Reference proteome</keyword>
<evidence type="ECO:0000313" key="11">
    <source>
        <dbReference type="Proteomes" id="UP000432715"/>
    </source>
</evidence>
<dbReference type="OrthoDB" id="9808166at2"/>
<gene>
    <name evidence="10" type="ORF">F8154_06310</name>
</gene>
<dbReference type="GO" id="GO:0030983">
    <property type="term" value="F:mismatched DNA binding"/>
    <property type="evidence" value="ECO:0007669"/>
    <property type="project" value="InterPro"/>
</dbReference>
<dbReference type="GO" id="GO:0019843">
    <property type="term" value="F:rRNA binding"/>
    <property type="evidence" value="ECO:0007669"/>
    <property type="project" value="UniProtKB-KW"/>
</dbReference>
<proteinExistence type="predicted"/>
<dbReference type="PANTHER" id="PTHR48466">
    <property type="entry name" value="OS10G0509000 PROTEIN-RELATED"/>
    <property type="match status" value="1"/>
</dbReference>
<dbReference type="Pfam" id="PF00488">
    <property type="entry name" value="MutS_V"/>
    <property type="match status" value="1"/>
</dbReference>
<evidence type="ECO:0000256" key="7">
    <source>
        <dbReference type="ARBA" id="ARBA00023125"/>
    </source>
</evidence>
<dbReference type="InterPro" id="IPR000432">
    <property type="entry name" value="DNA_mismatch_repair_MutS_C"/>
</dbReference>
<dbReference type="PANTHER" id="PTHR48466:SF2">
    <property type="entry name" value="OS10G0509000 PROTEIN"/>
    <property type="match status" value="1"/>
</dbReference>
<dbReference type="SUPFAM" id="SSF52540">
    <property type="entry name" value="P-loop containing nucleoside triphosphate hydrolases"/>
    <property type="match status" value="1"/>
</dbReference>
<accession>A0A6I0FBQ9</accession>
<reference evidence="10 11" key="1">
    <citation type="submission" date="2019-10" db="EMBL/GenBank/DDBJ databases">
        <title>Alkaliphilus serpentinus sp. nov. and Alkaliphilus pronyensis sp. nov., two novel anaerobic alkaliphilic species isolated from the serpentinized-hosted hydrothermal field of the Prony Bay (New Caledonia).</title>
        <authorList>
            <person name="Postec A."/>
        </authorList>
    </citation>
    <scope>NUCLEOTIDE SEQUENCE [LARGE SCALE GENOMIC DNA]</scope>
    <source>
        <strain evidence="10 11">LacV</strain>
    </source>
</reference>
<dbReference type="Proteomes" id="UP000432715">
    <property type="component" value="Unassembled WGS sequence"/>
</dbReference>
<keyword evidence="5" id="KW-0067">ATP-binding</keyword>
<evidence type="ECO:0000256" key="6">
    <source>
        <dbReference type="ARBA" id="ARBA00022884"/>
    </source>
</evidence>
<keyword evidence="6" id="KW-0694">RNA-binding</keyword>
<dbReference type="InterPro" id="IPR036187">
    <property type="entry name" value="DNA_mismatch_repair_MutS_sf"/>
</dbReference>
<dbReference type="GO" id="GO:0006298">
    <property type="term" value="P:mismatch repair"/>
    <property type="evidence" value="ECO:0007669"/>
    <property type="project" value="InterPro"/>
</dbReference>
<evidence type="ECO:0000259" key="9">
    <source>
        <dbReference type="PROSITE" id="PS00486"/>
    </source>
</evidence>
<evidence type="ECO:0000256" key="4">
    <source>
        <dbReference type="ARBA" id="ARBA00022801"/>
    </source>
</evidence>
<dbReference type="AlphaFoldDB" id="A0A6I0FBQ9"/>
<feature type="coiled-coil region" evidence="8">
    <location>
        <begin position="143"/>
        <end position="170"/>
    </location>
</feature>
<evidence type="ECO:0000313" key="10">
    <source>
        <dbReference type="EMBL" id="KAB3535395.1"/>
    </source>
</evidence>
<comment type="caution">
    <text evidence="10">The sequence shown here is derived from an EMBL/GenBank/DDBJ whole genome shotgun (WGS) entry which is preliminary data.</text>
</comment>
<dbReference type="GO" id="GO:0005524">
    <property type="term" value="F:ATP binding"/>
    <property type="evidence" value="ECO:0007669"/>
    <property type="project" value="UniProtKB-KW"/>
</dbReference>
<dbReference type="GO" id="GO:0045910">
    <property type="term" value="P:negative regulation of DNA recombination"/>
    <property type="evidence" value="ECO:0007669"/>
    <property type="project" value="InterPro"/>
</dbReference>